<evidence type="ECO:0000313" key="1">
    <source>
        <dbReference type="EMBL" id="MCD7452881.1"/>
    </source>
</evidence>
<dbReference type="Proteomes" id="UP000823775">
    <property type="component" value="Unassembled WGS sequence"/>
</dbReference>
<reference evidence="1 2" key="1">
    <citation type="journal article" date="2021" name="BMC Genomics">
        <title>Datura genome reveals duplications of psychoactive alkaloid biosynthetic genes and high mutation rate following tissue culture.</title>
        <authorList>
            <person name="Rajewski A."/>
            <person name="Carter-House D."/>
            <person name="Stajich J."/>
            <person name="Litt A."/>
        </authorList>
    </citation>
    <scope>NUCLEOTIDE SEQUENCE [LARGE SCALE GENOMIC DNA]</scope>
    <source>
        <strain evidence="1">AR-01</strain>
    </source>
</reference>
<accession>A0ABS8S1A2</accession>
<name>A0ABS8S1A2_DATST</name>
<sequence>MVVAIAVAGSGEKRERGGRQTVGLGRLVRWVLFFRRCSVAGRLIWRGKEGVLVAKLRGEAVVRRWTVACDGRRRNRGESGGENGVFRWVGVRTRGSGVAKGDPVVAGVNGRSVVAGLLRRRR</sequence>
<proteinExistence type="predicted"/>
<keyword evidence="2" id="KW-1185">Reference proteome</keyword>
<comment type="caution">
    <text evidence="1">The sequence shown here is derived from an EMBL/GenBank/DDBJ whole genome shotgun (WGS) entry which is preliminary data.</text>
</comment>
<evidence type="ECO:0000313" key="2">
    <source>
        <dbReference type="Proteomes" id="UP000823775"/>
    </source>
</evidence>
<dbReference type="EMBL" id="JACEIK010000226">
    <property type="protein sequence ID" value="MCD7452881.1"/>
    <property type="molecule type" value="Genomic_DNA"/>
</dbReference>
<organism evidence="1 2">
    <name type="scientific">Datura stramonium</name>
    <name type="common">Jimsonweed</name>
    <name type="synonym">Common thornapple</name>
    <dbReference type="NCBI Taxonomy" id="4076"/>
    <lineage>
        <taxon>Eukaryota</taxon>
        <taxon>Viridiplantae</taxon>
        <taxon>Streptophyta</taxon>
        <taxon>Embryophyta</taxon>
        <taxon>Tracheophyta</taxon>
        <taxon>Spermatophyta</taxon>
        <taxon>Magnoliopsida</taxon>
        <taxon>eudicotyledons</taxon>
        <taxon>Gunneridae</taxon>
        <taxon>Pentapetalae</taxon>
        <taxon>asterids</taxon>
        <taxon>lamiids</taxon>
        <taxon>Solanales</taxon>
        <taxon>Solanaceae</taxon>
        <taxon>Solanoideae</taxon>
        <taxon>Datureae</taxon>
        <taxon>Datura</taxon>
    </lineage>
</organism>
<protein>
    <submittedName>
        <fullName evidence="1">Uncharacterized protein</fullName>
    </submittedName>
</protein>
<gene>
    <name evidence="1" type="ORF">HAX54_018506</name>
</gene>